<gene>
    <name evidence="1" type="ORF">UFOVP46_52</name>
</gene>
<accession>A0A6J5KQQ6</accession>
<reference evidence="1" key="1">
    <citation type="submission" date="2020-04" db="EMBL/GenBank/DDBJ databases">
        <authorList>
            <person name="Chiriac C."/>
            <person name="Salcher M."/>
            <person name="Ghai R."/>
            <person name="Kavagutti S V."/>
        </authorList>
    </citation>
    <scope>NUCLEOTIDE SEQUENCE</scope>
</reference>
<dbReference type="EMBL" id="LR796174">
    <property type="protein sequence ID" value="CAB4123592.1"/>
    <property type="molecule type" value="Genomic_DNA"/>
</dbReference>
<name>A0A6J5KQQ6_9CAUD</name>
<organism evidence="1">
    <name type="scientific">uncultured Caudovirales phage</name>
    <dbReference type="NCBI Taxonomy" id="2100421"/>
    <lineage>
        <taxon>Viruses</taxon>
        <taxon>Duplodnaviria</taxon>
        <taxon>Heunggongvirae</taxon>
        <taxon>Uroviricota</taxon>
        <taxon>Caudoviricetes</taxon>
        <taxon>Peduoviridae</taxon>
        <taxon>Maltschvirus</taxon>
        <taxon>Maltschvirus maltsch</taxon>
    </lineage>
</organism>
<evidence type="ECO:0000313" key="1">
    <source>
        <dbReference type="EMBL" id="CAB4123592.1"/>
    </source>
</evidence>
<sequence>MSKMNELSIDHDSYEMYVEEGNNELRKEGAKELLGELVRLGVIIATEDGRYTYAPVDPDAEVVRKFIDLRSFI</sequence>
<proteinExistence type="predicted"/>
<protein>
    <submittedName>
        <fullName evidence="1">Uncharacterized protein</fullName>
    </submittedName>
</protein>